<dbReference type="Pfam" id="PF00201">
    <property type="entry name" value="UDPGT"/>
    <property type="match status" value="1"/>
</dbReference>
<dbReference type="EMBL" id="KZ502953">
    <property type="protein sequence ID" value="PKU70100.1"/>
    <property type="molecule type" value="Genomic_DNA"/>
</dbReference>
<dbReference type="Gene3D" id="3.40.50.2000">
    <property type="entry name" value="Glycogen Phosphorylase B"/>
    <property type="match status" value="2"/>
</dbReference>
<evidence type="ECO:0000256" key="4">
    <source>
        <dbReference type="RuleBase" id="RU003718"/>
    </source>
</evidence>
<evidence type="ECO:0000256" key="5">
    <source>
        <dbReference type="RuleBase" id="RU362057"/>
    </source>
</evidence>
<evidence type="ECO:0000256" key="3">
    <source>
        <dbReference type="ARBA" id="ARBA00022679"/>
    </source>
</evidence>
<proteinExistence type="inferred from homology"/>
<dbReference type="EC" id="2.4.1.-" evidence="5"/>
<dbReference type="PANTHER" id="PTHR48048">
    <property type="entry name" value="GLYCOSYLTRANSFERASE"/>
    <property type="match status" value="1"/>
</dbReference>
<reference evidence="6 7" key="2">
    <citation type="journal article" date="2017" name="Nature">
        <title>The Apostasia genome and the evolution of orchids.</title>
        <authorList>
            <person name="Zhang G.Q."/>
            <person name="Liu K.W."/>
            <person name="Li Z."/>
            <person name="Lohaus R."/>
            <person name="Hsiao Y.Y."/>
            <person name="Niu S.C."/>
            <person name="Wang J.Y."/>
            <person name="Lin Y.C."/>
            <person name="Xu Q."/>
            <person name="Chen L.J."/>
            <person name="Yoshida K."/>
            <person name="Fujiwara S."/>
            <person name="Wang Z.W."/>
            <person name="Zhang Y.Q."/>
            <person name="Mitsuda N."/>
            <person name="Wang M."/>
            <person name="Liu G.H."/>
            <person name="Pecoraro L."/>
            <person name="Huang H.X."/>
            <person name="Xiao X.J."/>
            <person name="Lin M."/>
            <person name="Wu X.Y."/>
            <person name="Wu W.L."/>
            <person name="Chen Y.Y."/>
            <person name="Chang S.B."/>
            <person name="Sakamoto S."/>
            <person name="Ohme-Takagi M."/>
            <person name="Yagi M."/>
            <person name="Zeng S.J."/>
            <person name="Shen C.Y."/>
            <person name="Yeh C.M."/>
            <person name="Luo Y.B."/>
            <person name="Tsai W.C."/>
            <person name="Van de Peer Y."/>
            <person name="Liu Z.J."/>
        </authorList>
    </citation>
    <scope>NUCLEOTIDE SEQUENCE [LARGE SCALE GENOMIC DNA]</scope>
    <source>
        <tissue evidence="6">The whole plant</tissue>
    </source>
</reference>
<dbReference type="SUPFAM" id="SSF53756">
    <property type="entry name" value="UDP-Glycosyltransferase/glycogen phosphorylase"/>
    <property type="match status" value="1"/>
</dbReference>
<dbReference type="CDD" id="cd03784">
    <property type="entry name" value="GT1_Gtf-like"/>
    <property type="match status" value="1"/>
</dbReference>
<evidence type="ECO:0000313" key="6">
    <source>
        <dbReference type="EMBL" id="PKU70100.1"/>
    </source>
</evidence>
<keyword evidence="7" id="KW-1185">Reference proteome</keyword>
<dbReference type="GO" id="GO:0035251">
    <property type="term" value="F:UDP-glucosyltransferase activity"/>
    <property type="evidence" value="ECO:0007669"/>
    <property type="project" value="InterPro"/>
</dbReference>
<reference evidence="6 7" key="1">
    <citation type="journal article" date="2016" name="Sci. Rep.">
        <title>The Dendrobium catenatum Lindl. genome sequence provides insights into polysaccharide synthase, floral development and adaptive evolution.</title>
        <authorList>
            <person name="Zhang G.Q."/>
            <person name="Xu Q."/>
            <person name="Bian C."/>
            <person name="Tsai W.C."/>
            <person name="Yeh C.M."/>
            <person name="Liu K.W."/>
            <person name="Yoshida K."/>
            <person name="Zhang L.S."/>
            <person name="Chang S.B."/>
            <person name="Chen F."/>
            <person name="Shi Y."/>
            <person name="Su Y.Y."/>
            <person name="Zhang Y.Q."/>
            <person name="Chen L.J."/>
            <person name="Yin Y."/>
            <person name="Lin M."/>
            <person name="Huang H."/>
            <person name="Deng H."/>
            <person name="Wang Z.W."/>
            <person name="Zhu S.L."/>
            <person name="Zhao X."/>
            <person name="Deng C."/>
            <person name="Niu S.C."/>
            <person name="Huang J."/>
            <person name="Wang M."/>
            <person name="Liu G.H."/>
            <person name="Yang H.J."/>
            <person name="Xiao X.J."/>
            <person name="Hsiao Y.Y."/>
            <person name="Wu W.L."/>
            <person name="Chen Y.Y."/>
            <person name="Mitsuda N."/>
            <person name="Ohme-Takagi M."/>
            <person name="Luo Y.B."/>
            <person name="Van de Peer Y."/>
            <person name="Liu Z.J."/>
        </authorList>
    </citation>
    <scope>NUCLEOTIDE SEQUENCE [LARGE SCALE GENOMIC DNA]</scope>
    <source>
        <tissue evidence="6">The whole plant</tissue>
    </source>
</reference>
<dbReference type="STRING" id="906689.A0A2I0W359"/>
<dbReference type="InterPro" id="IPR002213">
    <property type="entry name" value="UDP_glucos_trans"/>
</dbReference>
<keyword evidence="3 4" id="KW-0808">Transferase</keyword>
<dbReference type="OrthoDB" id="747132at2759"/>
<sequence>MEEQKKKKINLAFLPAGGAGHTPSAIEFANRLLLHPSAAGRLSVTILLMPSTAAFASSLALLPSSSSSSSISIYYLPSIDLPSLHSTDGMSDHAARCFQLYTPHIKSALVATSASALIIDLFATAVIDAANELRIPTYIYIPFNASMLALILHLPTLHNEIPVEFDQFQGQIHVPGLPPIPPLSMPSPLMDKKNRQYTWTIYHAQRLKQVRGILVNTFRALEKGVISAIESDKSVPPVHPVGPILHFVAGVRHECLHWLDKQPEASVVFLCFGSMGMMTVEQASEAAAGIERSGFRFLWILRLAGGEKAGLPLGFRERTKGKGIVWEGWVPQTEILGHVAVGGFVTHGGWNSILESLWYGVPMVTWPMYAEQHLNAFKMAAEMGLAAEMAVDRRREGWVTAEEVERKVRWLMEDGEEVRKVRERVKEMKAASREAVENGGLSWNELDKVVTELLNESGET</sequence>
<comment type="similarity">
    <text evidence="1 4">Belongs to the UDP-glycosyltransferase family.</text>
</comment>
<gene>
    <name evidence="6" type="primary">UGT71C4</name>
    <name evidence="6" type="ORF">MA16_Dca016384</name>
</gene>
<dbReference type="FunFam" id="3.40.50.2000:FF:000056">
    <property type="entry name" value="Glycosyltransferase"/>
    <property type="match status" value="1"/>
</dbReference>
<evidence type="ECO:0000256" key="1">
    <source>
        <dbReference type="ARBA" id="ARBA00009995"/>
    </source>
</evidence>
<organism evidence="6 7">
    <name type="scientific">Dendrobium catenatum</name>
    <dbReference type="NCBI Taxonomy" id="906689"/>
    <lineage>
        <taxon>Eukaryota</taxon>
        <taxon>Viridiplantae</taxon>
        <taxon>Streptophyta</taxon>
        <taxon>Embryophyta</taxon>
        <taxon>Tracheophyta</taxon>
        <taxon>Spermatophyta</taxon>
        <taxon>Magnoliopsida</taxon>
        <taxon>Liliopsida</taxon>
        <taxon>Asparagales</taxon>
        <taxon>Orchidaceae</taxon>
        <taxon>Epidendroideae</taxon>
        <taxon>Malaxideae</taxon>
        <taxon>Dendrobiinae</taxon>
        <taxon>Dendrobium</taxon>
    </lineage>
</organism>
<accession>A0A2I0W359</accession>
<dbReference type="AlphaFoldDB" id="A0A2I0W359"/>
<protein>
    <recommendedName>
        <fullName evidence="5">Glycosyltransferase</fullName>
        <ecNumber evidence="5">2.4.1.-</ecNumber>
    </recommendedName>
</protein>
<dbReference type="PROSITE" id="PS00375">
    <property type="entry name" value="UDPGT"/>
    <property type="match status" value="1"/>
</dbReference>
<evidence type="ECO:0000256" key="2">
    <source>
        <dbReference type="ARBA" id="ARBA00022676"/>
    </source>
</evidence>
<dbReference type="SMR" id="A0A2I0W359"/>
<keyword evidence="2 4" id="KW-0328">Glycosyltransferase</keyword>
<evidence type="ECO:0000313" key="7">
    <source>
        <dbReference type="Proteomes" id="UP000233837"/>
    </source>
</evidence>
<dbReference type="InterPro" id="IPR050481">
    <property type="entry name" value="UDP-glycosyltransf_plant"/>
</dbReference>
<dbReference type="PANTHER" id="PTHR48048:SF30">
    <property type="entry name" value="GLYCOSYLTRANSFERASE"/>
    <property type="match status" value="1"/>
</dbReference>
<dbReference type="InterPro" id="IPR035595">
    <property type="entry name" value="UDP_glycos_trans_CS"/>
</dbReference>
<name>A0A2I0W359_9ASPA</name>
<dbReference type="Proteomes" id="UP000233837">
    <property type="component" value="Unassembled WGS sequence"/>
</dbReference>